<reference evidence="2 3" key="1">
    <citation type="journal article" date="2020" name="Antonie Van Leeuwenhoek">
        <title>Rhodopirellula heiligendammensis sp. nov., Rhodopirellula pilleata sp. nov., and Rhodopirellula solitaria sp. nov. isolated from natural or artificial marine surfaces in Northern Germany and California, USA, and emended description of the genus Rhodopirellula.</title>
        <authorList>
            <person name="Kallscheuer N."/>
            <person name="Wiegand S."/>
            <person name="Jogler M."/>
            <person name="Boedeker C."/>
            <person name="Peeters S.H."/>
            <person name="Rast P."/>
            <person name="Heuer A."/>
            <person name="Jetten M.S.M."/>
            <person name="Rohde M."/>
            <person name="Jogler C."/>
        </authorList>
    </citation>
    <scope>NUCLEOTIDE SEQUENCE [LARGE SCALE GENOMIC DNA]</scope>
    <source>
        <strain evidence="2 3">Poly21</strain>
    </source>
</reference>
<feature type="region of interest" description="Disordered" evidence="1">
    <location>
        <begin position="426"/>
        <end position="451"/>
    </location>
</feature>
<dbReference type="InterPro" id="IPR039968">
    <property type="entry name" value="BcerS-like"/>
</dbReference>
<dbReference type="InterPro" id="IPR016181">
    <property type="entry name" value="Acyl_CoA_acyltransferase"/>
</dbReference>
<dbReference type="Proteomes" id="UP000319908">
    <property type="component" value="Unassembled WGS sequence"/>
</dbReference>
<comment type="caution">
    <text evidence="2">The sequence shown here is derived from an EMBL/GenBank/DDBJ whole genome shotgun (WGS) entry which is preliminary data.</text>
</comment>
<evidence type="ECO:0000313" key="3">
    <source>
        <dbReference type="Proteomes" id="UP000319908"/>
    </source>
</evidence>
<evidence type="ECO:0008006" key="4">
    <source>
        <dbReference type="Google" id="ProtNLM"/>
    </source>
</evidence>
<dbReference type="AlphaFoldDB" id="A0A5C6C3H5"/>
<protein>
    <recommendedName>
        <fullName evidence="4">N-acetyltransferase domain-containing protein</fullName>
    </recommendedName>
</protein>
<name>A0A5C6C3H5_9BACT</name>
<accession>A0A5C6C3H5</accession>
<gene>
    <name evidence="2" type="ORF">Poly21_12910</name>
</gene>
<dbReference type="FunFam" id="3.40.630.30:FF:000304">
    <property type="entry name" value="YghO protein"/>
    <property type="match status" value="1"/>
</dbReference>
<dbReference type="SUPFAM" id="SSF55729">
    <property type="entry name" value="Acyl-CoA N-acyltransferases (Nat)"/>
    <property type="match status" value="1"/>
</dbReference>
<proteinExistence type="predicted"/>
<dbReference type="EMBL" id="SJPU01000001">
    <property type="protein sequence ID" value="TWU19120.1"/>
    <property type="molecule type" value="Genomic_DNA"/>
</dbReference>
<feature type="compositionally biased region" description="Polar residues" evidence="1">
    <location>
        <begin position="430"/>
        <end position="451"/>
    </location>
</feature>
<organism evidence="2 3">
    <name type="scientific">Allorhodopirellula heiligendammensis</name>
    <dbReference type="NCBI Taxonomy" id="2714739"/>
    <lineage>
        <taxon>Bacteria</taxon>
        <taxon>Pseudomonadati</taxon>
        <taxon>Planctomycetota</taxon>
        <taxon>Planctomycetia</taxon>
        <taxon>Pirellulales</taxon>
        <taxon>Pirellulaceae</taxon>
        <taxon>Allorhodopirellula</taxon>
    </lineage>
</organism>
<dbReference type="Gene3D" id="3.40.630.30">
    <property type="match status" value="1"/>
</dbReference>
<evidence type="ECO:0000313" key="2">
    <source>
        <dbReference type="EMBL" id="TWU19120.1"/>
    </source>
</evidence>
<keyword evidence="3" id="KW-1185">Reference proteome</keyword>
<evidence type="ECO:0000256" key="1">
    <source>
        <dbReference type="SAM" id="MobiDB-lite"/>
    </source>
</evidence>
<dbReference type="PANTHER" id="PTHR41368">
    <property type="entry name" value="PROTEIN YGHO"/>
    <property type="match status" value="1"/>
</dbReference>
<dbReference type="PANTHER" id="PTHR41368:SF1">
    <property type="entry name" value="PROTEIN YGHO"/>
    <property type="match status" value="1"/>
</dbReference>
<sequence length="451" mass="50693">MGVSPGFQCKTRCVWVTEAIAHGLVLQTVSCVPQTGCPSPPSPFRTRLSEINPVMSEVTCRPVENRRDQKAFLELERRLYRDDPNWVPPLWGERKKLVGFKHHPFWLDAEGQTFLVRRGDKVVGRVLACVNHAHNRAHKDRVGFFGFFECENDPDAAIVLLDTACDWLRERDMTIARGPIHPSLNYEVGLLVDGFDTPPTFLITYNHPYYESLIHAAGFVKEQDVFSYEASIDILNHLDPKLMFIIEEAQKRFKTSTRPIRSSHFDEDVRIFLEIYNQSLKQTWGYVPMSEAEIVEQSNGLKQLLVPQLTSIAEIDGKPVGAGFGLLDYNPIIRRIGGKLLPFGWLHLLMGRKKLTRLRMVSANVLPEYQKWGLGLVTLYPIVPAAVDFGIQVGEFSWVLESNQLSRGTIQRGGAKATKTHRIYDRPLTSGASNGSSADEALSSTGQGSTS</sequence>